<dbReference type="PROSITE" id="PS51435">
    <property type="entry name" value="AP_NUCLEASE_F1_4"/>
    <property type="match status" value="1"/>
</dbReference>
<dbReference type="PANTHER" id="PTHR43250">
    <property type="entry name" value="EXODEOXYRIBONUCLEASE III"/>
    <property type="match status" value="1"/>
</dbReference>
<comment type="cofactor">
    <cofactor evidence="1">
        <name>Mn(2+)</name>
        <dbReference type="ChEBI" id="CHEBI:29035"/>
    </cofactor>
</comment>
<dbReference type="PANTHER" id="PTHR43250:SF2">
    <property type="entry name" value="EXODEOXYRIBONUCLEASE III"/>
    <property type="match status" value="1"/>
</dbReference>
<feature type="binding site" evidence="7">
    <location>
        <position position="7"/>
    </location>
    <ligand>
        <name>Mg(2+)</name>
        <dbReference type="ChEBI" id="CHEBI:18420"/>
        <label>1</label>
    </ligand>
</feature>
<accession>A0A8J3CMS4</accession>
<evidence type="ECO:0000256" key="5">
    <source>
        <dbReference type="ARBA" id="ARBA00022842"/>
    </source>
</evidence>
<reference evidence="10" key="2">
    <citation type="submission" date="2020-09" db="EMBL/GenBank/DDBJ databases">
        <authorList>
            <person name="Sun Q."/>
            <person name="Kim S."/>
        </authorList>
    </citation>
    <scope>NUCLEOTIDE SEQUENCE</scope>
    <source>
        <strain evidence="10">KCTC 32513</strain>
    </source>
</reference>
<evidence type="ECO:0000256" key="4">
    <source>
        <dbReference type="ARBA" id="ARBA00022801"/>
    </source>
</evidence>
<dbReference type="AlphaFoldDB" id="A0A8J3CMS4"/>
<dbReference type="PROSITE" id="PS00726">
    <property type="entry name" value="AP_NUCLEASE_F1_1"/>
    <property type="match status" value="1"/>
</dbReference>
<evidence type="ECO:0000256" key="7">
    <source>
        <dbReference type="PIRSR" id="PIRSR604808-2"/>
    </source>
</evidence>
<dbReference type="Gene3D" id="3.60.10.10">
    <property type="entry name" value="Endonuclease/exonuclease/phosphatase"/>
    <property type="match status" value="1"/>
</dbReference>
<organism evidence="10 11">
    <name type="scientific">Algimonas arctica</name>
    <dbReference type="NCBI Taxonomy" id="1479486"/>
    <lineage>
        <taxon>Bacteria</taxon>
        <taxon>Pseudomonadati</taxon>
        <taxon>Pseudomonadota</taxon>
        <taxon>Alphaproteobacteria</taxon>
        <taxon>Maricaulales</taxon>
        <taxon>Robiginitomaculaceae</taxon>
        <taxon>Algimonas</taxon>
    </lineage>
</organism>
<dbReference type="EMBL" id="BMZH01000001">
    <property type="protein sequence ID" value="GHA81207.1"/>
    <property type="molecule type" value="Genomic_DNA"/>
</dbReference>
<keyword evidence="7" id="KW-0464">Manganese</keyword>
<dbReference type="InterPro" id="IPR036691">
    <property type="entry name" value="Endo/exonu/phosph_ase_sf"/>
</dbReference>
<dbReference type="Pfam" id="PF03372">
    <property type="entry name" value="Exo_endo_phos"/>
    <property type="match status" value="1"/>
</dbReference>
<feature type="binding site" evidence="7">
    <location>
        <position position="156"/>
    </location>
    <ligand>
        <name>Mg(2+)</name>
        <dbReference type="ChEBI" id="CHEBI:18420"/>
        <label>1</label>
    </ligand>
</feature>
<feature type="binding site" evidence="7">
    <location>
        <position position="254"/>
    </location>
    <ligand>
        <name>Mg(2+)</name>
        <dbReference type="ChEBI" id="CHEBI:18420"/>
        <label>1</label>
    </ligand>
</feature>
<feature type="binding site" evidence="7">
    <location>
        <position position="154"/>
    </location>
    <ligand>
        <name>Mg(2+)</name>
        <dbReference type="ChEBI" id="CHEBI:18420"/>
        <label>1</label>
    </ligand>
</feature>
<dbReference type="GO" id="GO:0008311">
    <property type="term" value="F:double-stranded DNA 3'-5' DNA exonuclease activity"/>
    <property type="evidence" value="ECO:0007669"/>
    <property type="project" value="InterPro"/>
</dbReference>
<comment type="cofactor">
    <cofactor evidence="7">
        <name>Mg(2+)</name>
        <dbReference type="ChEBI" id="CHEBI:18420"/>
    </cofactor>
    <cofactor evidence="7">
        <name>Mn(2+)</name>
        <dbReference type="ChEBI" id="CHEBI:29035"/>
    </cofactor>
    <text evidence="7">Probably binds two magnesium or manganese ions per subunit.</text>
</comment>
<protein>
    <submittedName>
        <fullName evidence="10">Exodeoxyribonuclease III</fullName>
    </submittedName>
</protein>
<feature type="site" description="Transition state stabilizer" evidence="8">
    <location>
        <position position="156"/>
    </location>
</feature>
<keyword evidence="11" id="KW-1185">Reference proteome</keyword>
<evidence type="ECO:0000256" key="1">
    <source>
        <dbReference type="ARBA" id="ARBA00001936"/>
    </source>
</evidence>
<evidence type="ECO:0000256" key="8">
    <source>
        <dbReference type="PIRSR" id="PIRSR604808-3"/>
    </source>
</evidence>
<dbReference type="CDD" id="cd09086">
    <property type="entry name" value="ExoIII-like_AP-endo"/>
    <property type="match status" value="1"/>
</dbReference>
<keyword evidence="3 7" id="KW-0479">Metal-binding</keyword>
<keyword evidence="4" id="KW-0378">Hydrolase</keyword>
<evidence type="ECO:0000313" key="10">
    <source>
        <dbReference type="EMBL" id="GHA81207.1"/>
    </source>
</evidence>
<feature type="binding site" evidence="7">
    <location>
        <position position="255"/>
    </location>
    <ligand>
        <name>Mg(2+)</name>
        <dbReference type="ChEBI" id="CHEBI:18420"/>
        <label>1</label>
    </ligand>
</feature>
<dbReference type="GO" id="GO:0003677">
    <property type="term" value="F:DNA binding"/>
    <property type="evidence" value="ECO:0007669"/>
    <property type="project" value="InterPro"/>
</dbReference>
<feature type="active site" description="Proton donor/acceptor" evidence="6">
    <location>
        <position position="154"/>
    </location>
</feature>
<dbReference type="PROSITE" id="PS00728">
    <property type="entry name" value="AP_NUCLEASE_F1_3"/>
    <property type="match status" value="1"/>
</dbReference>
<feature type="domain" description="Endonuclease/exonuclease/phosphatase" evidence="9">
    <location>
        <begin position="4"/>
        <end position="255"/>
    </location>
</feature>
<evidence type="ECO:0000259" key="9">
    <source>
        <dbReference type="Pfam" id="PF03372"/>
    </source>
</evidence>
<sequence>MKIASWNINSVKARMPNLTEWLKRAQPDVLCLQEIKTVDDGFPRMEIEALGYHCSVHGQKSYNGVAILSRVTPDEVRIGLPGDENDEQARYIEVVLPAKGGVVRVGCIYLPNGNPVGEDADSEKYRYKLDWMARLKDHAKTLLKFEEPLILAGDYNVIPRAGDCHDPEGWWGDALYRPETLAAFHAIKNLGFYDAFETLDGRDGQYSFWDYQGGAWQNNLGIRIDHLLCSGQAMDRLVDVTIDKFVREGERPSDHVPIIGRFEL</sequence>
<comment type="similarity">
    <text evidence="2">Belongs to the DNA repair enzymes AP/ExoA family.</text>
</comment>
<feature type="active site" description="Proton acceptor" evidence="6">
    <location>
        <position position="255"/>
    </location>
</feature>
<comment type="caution">
    <text evidence="10">The sequence shown here is derived from an EMBL/GenBank/DDBJ whole genome shotgun (WGS) entry which is preliminary data.</text>
</comment>
<dbReference type="GO" id="GO:0004519">
    <property type="term" value="F:endonuclease activity"/>
    <property type="evidence" value="ECO:0007669"/>
    <property type="project" value="InterPro"/>
</dbReference>
<proteinExistence type="inferred from homology"/>
<name>A0A8J3CMS4_9PROT</name>
<dbReference type="InterPro" id="IPR020847">
    <property type="entry name" value="AP_endonuclease_F1_BS"/>
</dbReference>
<dbReference type="GO" id="GO:0046872">
    <property type="term" value="F:metal ion binding"/>
    <property type="evidence" value="ECO:0007669"/>
    <property type="project" value="UniProtKB-KW"/>
</dbReference>
<dbReference type="SUPFAM" id="SSF56219">
    <property type="entry name" value="DNase I-like"/>
    <property type="match status" value="1"/>
</dbReference>
<evidence type="ECO:0000313" key="11">
    <source>
        <dbReference type="Proteomes" id="UP000634004"/>
    </source>
</evidence>
<feature type="active site" evidence="6">
    <location>
        <position position="109"/>
    </location>
</feature>
<feature type="site" description="Interaction with DNA substrate" evidence="8">
    <location>
        <position position="255"/>
    </location>
</feature>
<evidence type="ECO:0000256" key="2">
    <source>
        <dbReference type="ARBA" id="ARBA00007092"/>
    </source>
</evidence>
<dbReference type="InterPro" id="IPR037493">
    <property type="entry name" value="ExoIII-like"/>
</dbReference>
<gene>
    <name evidence="10" type="ORF">GCM10009069_00160</name>
</gene>
<feature type="site" description="Important for catalytic activity" evidence="8">
    <location>
        <position position="225"/>
    </location>
</feature>
<evidence type="ECO:0000256" key="6">
    <source>
        <dbReference type="PIRSR" id="PIRSR604808-1"/>
    </source>
</evidence>
<dbReference type="Proteomes" id="UP000634004">
    <property type="component" value="Unassembled WGS sequence"/>
</dbReference>
<dbReference type="RefSeq" id="WP_189494126.1">
    <property type="nucleotide sequence ID" value="NZ_BMZH01000001.1"/>
</dbReference>
<reference evidence="10" key="1">
    <citation type="journal article" date="2014" name="Int. J. Syst. Evol. Microbiol.">
        <title>Complete genome sequence of Corynebacterium casei LMG S-19264T (=DSM 44701T), isolated from a smear-ripened cheese.</title>
        <authorList>
            <consortium name="US DOE Joint Genome Institute (JGI-PGF)"/>
            <person name="Walter F."/>
            <person name="Albersmeier A."/>
            <person name="Kalinowski J."/>
            <person name="Ruckert C."/>
        </authorList>
    </citation>
    <scope>NUCLEOTIDE SEQUENCE</scope>
    <source>
        <strain evidence="10">KCTC 32513</strain>
    </source>
</reference>
<keyword evidence="5 7" id="KW-0460">Magnesium</keyword>
<dbReference type="InterPro" id="IPR004808">
    <property type="entry name" value="AP_endonuc_1"/>
</dbReference>
<dbReference type="InterPro" id="IPR005135">
    <property type="entry name" value="Endo/exonuclease/phosphatase"/>
</dbReference>
<dbReference type="NCBIfam" id="TIGR00633">
    <property type="entry name" value="xth"/>
    <property type="match status" value="1"/>
</dbReference>
<feature type="binding site" evidence="7">
    <location>
        <position position="34"/>
    </location>
    <ligand>
        <name>Mg(2+)</name>
        <dbReference type="ChEBI" id="CHEBI:18420"/>
        <label>1</label>
    </ligand>
</feature>
<dbReference type="GO" id="GO:0006281">
    <property type="term" value="P:DNA repair"/>
    <property type="evidence" value="ECO:0007669"/>
    <property type="project" value="InterPro"/>
</dbReference>
<evidence type="ECO:0000256" key="3">
    <source>
        <dbReference type="ARBA" id="ARBA00022723"/>
    </source>
</evidence>
<dbReference type="NCBIfam" id="TIGR00195">
    <property type="entry name" value="exoDNase_III"/>
    <property type="match status" value="1"/>
</dbReference>
<dbReference type="InterPro" id="IPR020848">
    <property type="entry name" value="AP_endonuclease_F1_CS"/>
</dbReference>